<keyword evidence="8 9" id="KW-0472">Membrane</keyword>
<reference evidence="13 14" key="1">
    <citation type="submission" date="2017-05" db="EMBL/GenBank/DDBJ databases">
        <title>Vagococcus spp. assemblies.</title>
        <authorList>
            <person name="Gulvik C.A."/>
        </authorList>
    </citation>
    <scope>NUCLEOTIDE SEQUENCE [LARGE SCALE GENOMIC DNA]</scope>
    <source>
        <strain evidence="13 14">NCFB 2497</strain>
    </source>
</reference>
<evidence type="ECO:0000256" key="5">
    <source>
        <dbReference type="ARBA" id="ARBA00022750"/>
    </source>
</evidence>
<dbReference type="OrthoDB" id="9810259at2"/>
<comment type="catalytic activity">
    <reaction evidence="9 10">
        <text>Release of signal peptides from bacterial membrane prolipoproteins. Hydrolyzes -Xaa-Yaa-Zaa-|-(S,diacylglyceryl)Cys-, in which Xaa is hydrophobic (preferably Leu), and Yaa (Ala or Ser) and Zaa (Gly or Ala) have small, neutral side chains.</text>
        <dbReference type="EC" id="3.4.23.36"/>
    </reaction>
</comment>
<evidence type="ECO:0000256" key="10">
    <source>
        <dbReference type="RuleBase" id="RU000594"/>
    </source>
</evidence>
<evidence type="ECO:0000256" key="6">
    <source>
        <dbReference type="ARBA" id="ARBA00022801"/>
    </source>
</evidence>
<accession>A0A369ALM9</accession>
<evidence type="ECO:0000256" key="2">
    <source>
        <dbReference type="ARBA" id="ARBA00022475"/>
    </source>
</evidence>
<dbReference type="HAMAP" id="MF_00161">
    <property type="entry name" value="LspA"/>
    <property type="match status" value="1"/>
</dbReference>
<evidence type="ECO:0000256" key="9">
    <source>
        <dbReference type="HAMAP-Rule" id="MF_00161"/>
    </source>
</evidence>
<dbReference type="UniPathway" id="UPA00665"/>
<dbReference type="InterPro" id="IPR001872">
    <property type="entry name" value="Peptidase_A8"/>
</dbReference>
<keyword evidence="7 9" id="KW-1133">Transmembrane helix</keyword>
<keyword evidence="5 9" id="KW-0064">Aspartyl protease</keyword>
<keyword evidence="3 9" id="KW-0645">Protease</keyword>
<evidence type="ECO:0000313" key="15">
    <source>
        <dbReference type="Proteomes" id="UP000521358"/>
    </source>
</evidence>
<keyword evidence="6 9" id="KW-0378">Hydrolase</keyword>
<reference evidence="12 15" key="2">
    <citation type="submission" date="2020-03" db="EMBL/GenBank/DDBJ databases">
        <title>Bacterial samples isolated from urine from healthy bovine heifers (Gyr breed).</title>
        <authorList>
            <person name="Giannattasio-Ferraz S."/>
            <person name="Maskeri L."/>
            <person name="Penido A."/>
            <person name="Barbosa-Stancioli E.F."/>
            <person name="Putonti C."/>
        </authorList>
    </citation>
    <scope>NUCLEOTIDE SEQUENCE [LARGE SCALE GENOMIC DNA]</scope>
    <source>
        <strain evidence="12 15">UFMG-H7</strain>
    </source>
</reference>
<comment type="similarity">
    <text evidence="1 9 11">Belongs to the peptidase A8 family.</text>
</comment>
<keyword evidence="14" id="KW-1185">Reference proteome</keyword>
<dbReference type="GO" id="GO:0006508">
    <property type="term" value="P:proteolysis"/>
    <property type="evidence" value="ECO:0007669"/>
    <property type="project" value="UniProtKB-KW"/>
</dbReference>
<evidence type="ECO:0000256" key="8">
    <source>
        <dbReference type="ARBA" id="ARBA00023136"/>
    </source>
</evidence>
<dbReference type="AlphaFoldDB" id="A0A369ALM9"/>
<dbReference type="GeneID" id="63147532"/>
<proteinExistence type="inferred from homology"/>
<sequence length="149" mass="17470">MFIYVLIASLSVIIDQLIKWWTVQNIELYETVFQNPILSLTYIRNNGAAWSIMEGQMWFFIVITLVALTVLPYLLYKYRNESKWMTIGLSLIIGGTIGNFIDRIRLNYVVDMFQVEFFNFPIFNFADVSLVIGVCCIFIYILFFEGKEN</sequence>
<keyword evidence="4 9" id="KW-0812">Transmembrane</keyword>
<feature type="transmembrane region" description="Helical" evidence="9">
    <location>
        <begin position="121"/>
        <end position="143"/>
    </location>
</feature>
<feature type="transmembrane region" description="Helical" evidence="9">
    <location>
        <begin position="83"/>
        <end position="101"/>
    </location>
</feature>
<dbReference type="Proteomes" id="UP000521358">
    <property type="component" value="Unassembled WGS sequence"/>
</dbReference>
<feature type="active site" evidence="9">
    <location>
        <position position="127"/>
    </location>
</feature>
<feature type="active site" evidence="9">
    <location>
        <position position="111"/>
    </location>
</feature>
<evidence type="ECO:0000313" key="13">
    <source>
        <dbReference type="EMBL" id="RST98504.1"/>
    </source>
</evidence>
<dbReference type="GO" id="GO:0005886">
    <property type="term" value="C:plasma membrane"/>
    <property type="evidence" value="ECO:0007669"/>
    <property type="project" value="UniProtKB-SubCell"/>
</dbReference>
<comment type="caution">
    <text evidence="12">The sequence shown here is derived from an EMBL/GenBank/DDBJ whole genome shotgun (WGS) entry which is preliminary data.</text>
</comment>
<comment type="subcellular location">
    <subcellularLocation>
        <location evidence="9">Cell membrane</location>
        <topology evidence="9">Multi-pass membrane protein</topology>
    </subcellularLocation>
</comment>
<comment type="caution">
    <text evidence="9">Lacks conserved residue(s) required for the propagation of feature annotation.</text>
</comment>
<comment type="pathway">
    <text evidence="9">Protein modification; lipoprotein biosynthesis (signal peptide cleavage).</text>
</comment>
<evidence type="ECO:0000256" key="4">
    <source>
        <dbReference type="ARBA" id="ARBA00022692"/>
    </source>
</evidence>
<dbReference type="NCBIfam" id="TIGR00077">
    <property type="entry name" value="lspA"/>
    <property type="match status" value="1"/>
</dbReference>
<evidence type="ECO:0000256" key="3">
    <source>
        <dbReference type="ARBA" id="ARBA00022670"/>
    </source>
</evidence>
<dbReference type="PROSITE" id="PS00855">
    <property type="entry name" value="SPASE_II"/>
    <property type="match status" value="1"/>
</dbReference>
<dbReference type="PANTHER" id="PTHR33695:SF1">
    <property type="entry name" value="LIPOPROTEIN SIGNAL PEPTIDASE"/>
    <property type="match status" value="1"/>
</dbReference>
<dbReference type="EMBL" id="JAAVMB010000018">
    <property type="protein sequence ID" value="NKC69036.1"/>
    <property type="molecule type" value="Genomic_DNA"/>
</dbReference>
<evidence type="ECO:0000256" key="7">
    <source>
        <dbReference type="ARBA" id="ARBA00022989"/>
    </source>
</evidence>
<dbReference type="EMBL" id="NGJX01000020">
    <property type="protein sequence ID" value="RST98504.1"/>
    <property type="molecule type" value="Genomic_DNA"/>
</dbReference>
<protein>
    <recommendedName>
        <fullName evidence="9">Lipoprotein signal peptidase</fullName>
        <ecNumber evidence="9">3.4.23.36</ecNumber>
    </recommendedName>
    <alternativeName>
        <fullName evidence="9">Prolipoprotein signal peptidase</fullName>
    </alternativeName>
    <alternativeName>
        <fullName evidence="9">Signal peptidase II</fullName>
        <shortName evidence="9">SPase II</shortName>
    </alternativeName>
</protein>
<evidence type="ECO:0000313" key="14">
    <source>
        <dbReference type="Proteomes" id="UP000288197"/>
    </source>
</evidence>
<keyword evidence="2 9" id="KW-1003">Cell membrane</keyword>
<organism evidence="12 15">
    <name type="scientific">Vagococcus fluvialis</name>
    <dbReference type="NCBI Taxonomy" id="2738"/>
    <lineage>
        <taxon>Bacteria</taxon>
        <taxon>Bacillati</taxon>
        <taxon>Bacillota</taxon>
        <taxon>Bacilli</taxon>
        <taxon>Lactobacillales</taxon>
        <taxon>Enterococcaceae</taxon>
        <taxon>Vagococcus</taxon>
    </lineage>
</organism>
<evidence type="ECO:0000313" key="12">
    <source>
        <dbReference type="EMBL" id="NKC69036.1"/>
    </source>
</evidence>
<comment type="function">
    <text evidence="9 10">This protein specifically catalyzes the removal of signal peptides from prolipoproteins.</text>
</comment>
<dbReference type="RefSeq" id="WP_086342570.1">
    <property type="nucleotide sequence ID" value="NZ_CP081459.1"/>
</dbReference>
<feature type="transmembrane region" description="Helical" evidence="9">
    <location>
        <begin position="57"/>
        <end position="76"/>
    </location>
</feature>
<dbReference type="Pfam" id="PF01252">
    <property type="entry name" value="Peptidase_A8"/>
    <property type="match status" value="1"/>
</dbReference>
<evidence type="ECO:0000256" key="1">
    <source>
        <dbReference type="ARBA" id="ARBA00006139"/>
    </source>
</evidence>
<dbReference type="Proteomes" id="UP000288197">
    <property type="component" value="Unassembled WGS sequence"/>
</dbReference>
<evidence type="ECO:0000256" key="11">
    <source>
        <dbReference type="RuleBase" id="RU004181"/>
    </source>
</evidence>
<gene>
    <name evidence="9" type="primary">lspA</name>
    <name evidence="13" type="ORF">CBF32_12795</name>
    <name evidence="12" type="ORF">HED35_13145</name>
</gene>
<dbReference type="EC" id="3.4.23.36" evidence="9"/>
<name>A0A369ALM9_9ENTE</name>
<dbReference type="PANTHER" id="PTHR33695">
    <property type="entry name" value="LIPOPROTEIN SIGNAL PEPTIDASE"/>
    <property type="match status" value="1"/>
</dbReference>
<dbReference type="PRINTS" id="PR00781">
    <property type="entry name" value="LIPOSIGPTASE"/>
</dbReference>
<dbReference type="GO" id="GO:0004190">
    <property type="term" value="F:aspartic-type endopeptidase activity"/>
    <property type="evidence" value="ECO:0007669"/>
    <property type="project" value="UniProtKB-UniRule"/>
</dbReference>